<evidence type="ECO:0000259" key="4">
    <source>
        <dbReference type="Pfam" id="PF13649"/>
    </source>
</evidence>
<dbReference type="PANTHER" id="PTHR43464:SF19">
    <property type="entry name" value="UBIQUINONE BIOSYNTHESIS O-METHYLTRANSFERASE, MITOCHONDRIAL"/>
    <property type="match status" value="1"/>
</dbReference>
<dbReference type="GO" id="GO:0102208">
    <property type="term" value="F:2-polyprenyl-6-hydroxyphenol methylase activity"/>
    <property type="evidence" value="ECO:0007669"/>
    <property type="project" value="UniProtKB-EC"/>
</dbReference>
<keyword evidence="3" id="KW-0949">S-adenosyl-L-methionine</keyword>
<reference evidence="6" key="1">
    <citation type="journal article" date="2019" name="Int. J. Syst. Evol. Microbiol.">
        <title>The Global Catalogue of Microorganisms (GCM) 10K type strain sequencing project: providing services to taxonomists for standard genome sequencing and annotation.</title>
        <authorList>
            <consortium name="The Broad Institute Genomics Platform"/>
            <consortium name="The Broad Institute Genome Sequencing Center for Infectious Disease"/>
            <person name="Wu L."/>
            <person name="Ma J."/>
        </authorList>
    </citation>
    <scope>NUCLEOTIDE SEQUENCE [LARGE SCALE GENOMIC DNA]</scope>
    <source>
        <strain evidence="6">CGMCC 4.7152</strain>
    </source>
</reference>
<dbReference type="InterPro" id="IPR041698">
    <property type="entry name" value="Methyltransf_25"/>
</dbReference>
<proteinExistence type="predicted"/>
<dbReference type="Gene3D" id="3.40.50.150">
    <property type="entry name" value="Vaccinia Virus protein VP39"/>
    <property type="match status" value="1"/>
</dbReference>
<evidence type="ECO:0000313" key="5">
    <source>
        <dbReference type="EMBL" id="MFC5003948.1"/>
    </source>
</evidence>
<dbReference type="GO" id="GO:0061542">
    <property type="term" value="F:3-demethylubiquinol 3-O-methyltransferase activity"/>
    <property type="evidence" value="ECO:0007669"/>
    <property type="project" value="UniProtKB-EC"/>
</dbReference>
<dbReference type="EMBL" id="JBHSIU010000054">
    <property type="protein sequence ID" value="MFC5003948.1"/>
    <property type="molecule type" value="Genomic_DNA"/>
</dbReference>
<gene>
    <name evidence="5" type="ORF">ACFPIJ_39755</name>
</gene>
<name>A0ABV9W9F1_9ACTN</name>
<protein>
    <submittedName>
        <fullName evidence="5">Class I SAM-dependent methyltransferase</fullName>
        <ecNumber evidence="5">2.1.1.222</ecNumber>
        <ecNumber evidence="5">2.1.1.64</ecNumber>
    </submittedName>
</protein>
<dbReference type="GO" id="GO:0032259">
    <property type="term" value="P:methylation"/>
    <property type="evidence" value="ECO:0007669"/>
    <property type="project" value="UniProtKB-KW"/>
</dbReference>
<keyword evidence="6" id="KW-1185">Reference proteome</keyword>
<evidence type="ECO:0000256" key="3">
    <source>
        <dbReference type="ARBA" id="ARBA00022691"/>
    </source>
</evidence>
<evidence type="ECO:0000256" key="2">
    <source>
        <dbReference type="ARBA" id="ARBA00022679"/>
    </source>
</evidence>
<dbReference type="EC" id="2.1.1.222" evidence="5"/>
<organism evidence="5 6">
    <name type="scientific">Dactylosporangium cerinum</name>
    <dbReference type="NCBI Taxonomy" id="1434730"/>
    <lineage>
        <taxon>Bacteria</taxon>
        <taxon>Bacillati</taxon>
        <taxon>Actinomycetota</taxon>
        <taxon>Actinomycetes</taxon>
        <taxon>Micromonosporales</taxon>
        <taxon>Micromonosporaceae</taxon>
        <taxon>Dactylosporangium</taxon>
    </lineage>
</organism>
<dbReference type="SUPFAM" id="SSF53335">
    <property type="entry name" value="S-adenosyl-L-methionine-dependent methyltransferases"/>
    <property type="match status" value="1"/>
</dbReference>
<sequence length="223" mass="23431">MNDPRAHARSLAAASVAAGQPTAWFEQLYAGAARGEATVPWADLAPNPQLVAWAEGNDLAGPGRAAVIGCGYGDDAEFLAARGFTVTAFDVAPTAVAAATERFPASPVGYVTADLLRPPPAWTAAFDLVVEIYTVQVLRDAARRTAVEQCAALVAPGGTLVVIARARDEADDPGSMPWPLTRAEMAAFAAHGVQEVDVAEILDQEVPPVRRWVGEFRRTARAG</sequence>
<dbReference type="InterPro" id="IPR029063">
    <property type="entry name" value="SAM-dependent_MTases_sf"/>
</dbReference>
<dbReference type="CDD" id="cd02440">
    <property type="entry name" value="AdoMet_MTases"/>
    <property type="match status" value="1"/>
</dbReference>
<feature type="domain" description="Methyltransferase" evidence="4">
    <location>
        <begin position="68"/>
        <end position="158"/>
    </location>
</feature>
<accession>A0ABV9W9F1</accession>
<dbReference type="EC" id="2.1.1.64" evidence="5"/>
<dbReference type="Pfam" id="PF13649">
    <property type="entry name" value="Methyltransf_25"/>
    <property type="match status" value="1"/>
</dbReference>
<keyword evidence="2 5" id="KW-0808">Transferase</keyword>
<evidence type="ECO:0000313" key="6">
    <source>
        <dbReference type="Proteomes" id="UP001595912"/>
    </source>
</evidence>
<dbReference type="RefSeq" id="WP_380123360.1">
    <property type="nucleotide sequence ID" value="NZ_JBHSIU010000054.1"/>
</dbReference>
<dbReference type="PANTHER" id="PTHR43464">
    <property type="entry name" value="METHYLTRANSFERASE"/>
    <property type="match status" value="1"/>
</dbReference>
<dbReference type="Proteomes" id="UP001595912">
    <property type="component" value="Unassembled WGS sequence"/>
</dbReference>
<evidence type="ECO:0000256" key="1">
    <source>
        <dbReference type="ARBA" id="ARBA00022603"/>
    </source>
</evidence>
<keyword evidence="1 5" id="KW-0489">Methyltransferase</keyword>
<comment type="caution">
    <text evidence="5">The sequence shown here is derived from an EMBL/GenBank/DDBJ whole genome shotgun (WGS) entry which is preliminary data.</text>
</comment>